<dbReference type="Proteomes" id="UP000214618">
    <property type="component" value="Chromosome"/>
</dbReference>
<evidence type="ECO:0000256" key="1">
    <source>
        <dbReference type="ARBA" id="ARBA00008814"/>
    </source>
</evidence>
<accession>A0A223EIE9</accession>
<keyword evidence="2" id="KW-0175">Coiled coil</keyword>
<dbReference type="PANTHER" id="PTHR30535:SF34">
    <property type="entry name" value="MOLYBDATE-BINDING PROTEIN MOLA"/>
    <property type="match status" value="1"/>
</dbReference>
<dbReference type="OrthoDB" id="9787772at2"/>
<dbReference type="InterPro" id="IPR002491">
    <property type="entry name" value="ABC_transptr_periplasmic_BD"/>
</dbReference>
<feature type="domain" description="Fe/B12 periplasmic-binding" evidence="3">
    <location>
        <begin position="2"/>
        <end position="257"/>
    </location>
</feature>
<dbReference type="AlphaFoldDB" id="A0A223EIE9"/>
<reference evidence="4 5" key="1">
    <citation type="submission" date="2016-10" db="EMBL/GenBank/DDBJ databases">
        <title>The whole genome sequencing and assembly of Bacillus simplex DSM 1321 strain.</title>
        <authorList>
            <person name="Park M.-K."/>
            <person name="Lee Y.-J."/>
            <person name="Yi H."/>
            <person name="Bahn Y.-S."/>
            <person name="Kim J.F."/>
            <person name="Lee D.-W."/>
        </authorList>
    </citation>
    <scope>NUCLEOTIDE SEQUENCE [LARGE SCALE GENOMIC DNA]</scope>
    <source>
        <strain evidence="4 5">DSM 1321</strain>
    </source>
</reference>
<dbReference type="PROSITE" id="PS50983">
    <property type="entry name" value="FE_B12_PBP"/>
    <property type="match status" value="1"/>
</dbReference>
<dbReference type="GeneID" id="56473930"/>
<dbReference type="Gene3D" id="3.40.50.1980">
    <property type="entry name" value="Nitrogenase molybdenum iron protein domain"/>
    <property type="match status" value="2"/>
</dbReference>
<name>A0A223EIE9_9BACI</name>
<gene>
    <name evidence="4" type="ORF">BS1321_14330</name>
</gene>
<dbReference type="InterPro" id="IPR050902">
    <property type="entry name" value="ABC_Transporter_SBP"/>
</dbReference>
<protein>
    <submittedName>
        <fullName evidence="4">Cobalamin-binding protein</fullName>
    </submittedName>
</protein>
<evidence type="ECO:0000259" key="3">
    <source>
        <dbReference type="PROSITE" id="PS50983"/>
    </source>
</evidence>
<dbReference type="Pfam" id="PF01497">
    <property type="entry name" value="Peripla_BP_2"/>
    <property type="match status" value="1"/>
</dbReference>
<evidence type="ECO:0000313" key="5">
    <source>
        <dbReference type="Proteomes" id="UP000214618"/>
    </source>
</evidence>
<dbReference type="EMBL" id="CP017704">
    <property type="protein sequence ID" value="ASS94996.1"/>
    <property type="molecule type" value="Genomic_DNA"/>
</dbReference>
<organism evidence="4 5">
    <name type="scientific">Peribacillus simplex NBRC 15720 = DSM 1321</name>
    <dbReference type="NCBI Taxonomy" id="1349754"/>
    <lineage>
        <taxon>Bacteria</taxon>
        <taxon>Bacillati</taxon>
        <taxon>Bacillota</taxon>
        <taxon>Bacilli</taxon>
        <taxon>Bacillales</taxon>
        <taxon>Bacillaceae</taxon>
        <taxon>Peribacillus</taxon>
    </lineage>
</organism>
<dbReference type="CDD" id="cd01144">
    <property type="entry name" value="BtuF"/>
    <property type="match status" value="1"/>
</dbReference>
<evidence type="ECO:0000256" key="2">
    <source>
        <dbReference type="SAM" id="Coils"/>
    </source>
</evidence>
<comment type="similarity">
    <text evidence="1">Belongs to the bacterial solute-binding protein 8 family.</text>
</comment>
<evidence type="ECO:0000313" key="4">
    <source>
        <dbReference type="EMBL" id="ASS94996.1"/>
    </source>
</evidence>
<dbReference type="SUPFAM" id="SSF53807">
    <property type="entry name" value="Helical backbone' metal receptor"/>
    <property type="match status" value="1"/>
</dbReference>
<proteinExistence type="inferred from homology"/>
<dbReference type="PANTHER" id="PTHR30535">
    <property type="entry name" value="VITAMIN B12-BINDING PROTEIN"/>
    <property type="match status" value="1"/>
</dbReference>
<sequence>MKIISLCPSNTELCTYLGIEDQLIAIDDYSDWPETIQHLPKVGPDLSIDIDHVQSLKPDLVLASLSVPGMEKNIEGLKERNIPHIIFNPQSLEDIANDLLTLGEAMDLKEKAEEQAAQFRDAILQYKHVADKIETKPSLYWEWWPNPLFSPGGVNWLSEISTLAGGYNLFEDVDMASIQVTTEEVQKKDPDHICLAWVGVPLRKVNPELVKKRKGWTDMKAIRNNNIHIMEEPLFCRPSPRLLDGLSKLAKTLHPEAYKSMAQGRPK</sequence>
<feature type="coiled-coil region" evidence="2">
    <location>
        <begin position="102"/>
        <end position="129"/>
    </location>
</feature>
<dbReference type="RefSeq" id="WP_063234054.1">
    <property type="nucleotide sequence ID" value="NZ_BCVO01000013.1"/>
</dbReference>